<sequence>MKNQKPIRIIKHKTKKRKEKKRKRKRKRKASSSAFALITANRKVNSLGAAALLSTLHYVSIYLWCELRVREVCVKGVSVSVCVSQA</sequence>
<evidence type="ECO:0000256" key="1">
    <source>
        <dbReference type="SAM" id="MobiDB-lite"/>
    </source>
</evidence>
<feature type="region of interest" description="Disordered" evidence="1">
    <location>
        <begin position="1"/>
        <end position="32"/>
    </location>
</feature>
<organism evidence="2 3">
    <name type="scientific">Aspergillus welwitschiae</name>
    <dbReference type="NCBI Taxonomy" id="1341132"/>
    <lineage>
        <taxon>Eukaryota</taxon>
        <taxon>Fungi</taxon>
        <taxon>Dikarya</taxon>
        <taxon>Ascomycota</taxon>
        <taxon>Pezizomycotina</taxon>
        <taxon>Eurotiomycetes</taxon>
        <taxon>Eurotiomycetidae</taxon>
        <taxon>Eurotiales</taxon>
        <taxon>Aspergillaceae</taxon>
        <taxon>Aspergillus</taxon>
        <taxon>Aspergillus subgen. Circumdati</taxon>
    </lineage>
</organism>
<dbReference type="AlphaFoldDB" id="A0A3F3Q0I5"/>
<protein>
    <submittedName>
        <fullName evidence="2">Uncharacterized protein</fullName>
    </submittedName>
</protein>
<evidence type="ECO:0000313" key="2">
    <source>
        <dbReference type="EMBL" id="RDH32743.1"/>
    </source>
</evidence>
<accession>A0A3F3Q0I5</accession>
<keyword evidence="3" id="KW-1185">Reference proteome</keyword>
<dbReference type="RefSeq" id="XP_026625765.1">
    <property type="nucleotide sequence ID" value="XM_026766547.1"/>
</dbReference>
<dbReference type="GeneID" id="38134903"/>
<proteinExistence type="predicted"/>
<reference evidence="2 3" key="1">
    <citation type="submission" date="2018-07" db="EMBL/GenBank/DDBJ databases">
        <title>The genomes of Aspergillus section Nigri reveals drivers in fungal speciation.</title>
        <authorList>
            <consortium name="DOE Joint Genome Institute"/>
            <person name="Vesth T.C."/>
            <person name="Nybo J."/>
            <person name="Theobald S."/>
            <person name="Brandl J."/>
            <person name="Frisvad J.C."/>
            <person name="Nielsen K.F."/>
            <person name="Lyhne E.K."/>
            <person name="Kogle M.E."/>
            <person name="Kuo A."/>
            <person name="Riley R."/>
            <person name="Clum A."/>
            <person name="Nolan M."/>
            <person name="Lipzen A."/>
            <person name="Salamov A."/>
            <person name="Henrissat B."/>
            <person name="Wiebenga A."/>
            <person name="De vries R.P."/>
            <person name="Grigoriev I.V."/>
            <person name="Mortensen U.H."/>
            <person name="Andersen M.R."/>
            <person name="Baker S.E."/>
        </authorList>
    </citation>
    <scope>NUCLEOTIDE SEQUENCE [LARGE SCALE GENOMIC DNA]</scope>
    <source>
        <strain evidence="2 3">CBS 139.54b</strain>
    </source>
</reference>
<feature type="compositionally biased region" description="Basic residues" evidence="1">
    <location>
        <begin position="8"/>
        <end position="30"/>
    </location>
</feature>
<dbReference type="Proteomes" id="UP000253729">
    <property type="component" value="Unassembled WGS sequence"/>
</dbReference>
<gene>
    <name evidence="2" type="ORF">BDQ94DRAFT_144946</name>
</gene>
<dbReference type="EMBL" id="KZ852049">
    <property type="protein sequence ID" value="RDH32743.1"/>
    <property type="molecule type" value="Genomic_DNA"/>
</dbReference>
<evidence type="ECO:0000313" key="3">
    <source>
        <dbReference type="Proteomes" id="UP000253729"/>
    </source>
</evidence>
<name>A0A3F3Q0I5_9EURO</name>